<dbReference type="EMBL" id="FRAC01000015">
    <property type="protein sequence ID" value="SHK67956.1"/>
    <property type="molecule type" value="Genomic_DNA"/>
</dbReference>
<feature type="transmembrane region" description="Helical" evidence="1">
    <location>
        <begin position="173"/>
        <end position="189"/>
    </location>
</feature>
<feature type="transmembrane region" description="Helical" evidence="1">
    <location>
        <begin position="219"/>
        <end position="236"/>
    </location>
</feature>
<dbReference type="OrthoDB" id="1997783at2"/>
<keyword evidence="1" id="KW-0812">Transmembrane</keyword>
<evidence type="ECO:0000256" key="1">
    <source>
        <dbReference type="SAM" id="Phobius"/>
    </source>
</evidence>
<keyword evidence="1" id="KW-1133">Transmembrane helix</keyword>
<organism evidence="2 3">
    <name type="scientific">Anaerocolumna jejuensis DSM 15929</name>
    <dbReference type="NCBI Taxonomy" id="1121322"/>
    <lineage>
        <taxon>Bacteria</taxon>
        <taxon>Bacillati</taxon>
        <taxon>Bacillota</taxon>
        <taxon>Clostridia</taxon>
        <taxon>Lachnospirales</taxon>
        <taxon>Lachnospiraceae</taxon>
        <taxon>Anaerocolumna</taxon>
    </lineage>
</organism>
<feature type="transmembrane region" description="Helical" evidence="1">
    <location>
        <begin position="368"/>
        <end position="386"/>
    </location>
</feature>
<feature type="transmembrane region" description="Helical" evidence="1">
    <location>
        <begin position="87"/>
        <end position="110"/>
    </location>
</feature>
<feature type="transmembrane region" description="Helical" evidence="1">
    <location>
        <begin position="393"/>
        <end position="411"/>
    </location>
</feature>
<proteinExistence type="predicted"/>
<dbReference type="AlphaFoldDB" id="A0A1M6UFJ5"/>
<gene>
    <name evidence="2" type="ORF">SAMN02745136_03064</name>
</gene>
<dbReference type="STRING" id="1121322.SAMN02745136_03064"/>
<feature type="transmembrane region" description="Helical" evidence="1">
    <location>
        <begin position="442"/>
        <end position="462"/>
    </location>
</feature>
<feature type="transmembrane region" description="Helical" evidence="1">
    <location>
        <begin position="145"/>
        <end position="161"/>
    </location>
</feature>
<feature type="transmembrane region" description="Helical" evidence="1">
    <location>
        <begin position="467"/>
        <end position="485"/>
    </location>
</feature>
<evidence type="ECO:0000313" key="2">
    <source>
        <dbReference type="EMBL" id="SHK67956.1"/>
    </source>
</evidence>
<sequence length="746" mass="85581">MKKYKTYDIIDSKAVFIWSLFFIINAVVAIQLKVLTIIPDELNPLGVPAYLSGLDWSTSISNYKNYYGYGQAILYTPLFYLINDNILLYKAIILVNSFIVSFIPVVAYKILKEHFDMKNDKITLLIACVVGAQPCYLTLSKRAWNESLVMLLLWIVCYLILKCYKTYNNKKYNCINSILLAIALMYGYATHGRFIAVIAAVIIIVFLYIIAFRKKVISLIPFTITFLFLYYVNKLIEGYFLKKVWLVNSESELRNTFAETFHRAIENIFSIDTLYVYLRAFSGYIFYLLIASLGLLVLGVIVYCKVIKVYLQHNKGLCNGIENDNIIFFGAFCICLVICAIGVAIIFFTTDLKDASGYYYIYGRYTEYLLGPAIMITLKLIIKYGVTMTDLAISSLILVAHYLYTFIIEAIDITNPEKTVVSLNIFTLESFSYNYGIEKSKLSFITAILVALICFIIIVLLLNRKKYICSFGFILFVFIISYAHTANSVLIPDSQGMYQSLQSSYHFFNNIKLDNKNKTIYLYNIFPHNYQLALKDFKFQPIYDENFILEKGTFIIVNGTKDYKFGCDYHELYKVKLDYDLNDEKIFVYGNNLAQKLKEEGVKLNGFTYILGDVVNYSNNNNSNNYLNRGWSVQENWGIWSEGNDSGLYFPLNEQPKKDININLKVSAFNSEKNVEMYVNGDYLSTLCFTTGVNNYEVKVPLDMIAGATSLDLVFKITDKLVSPQEIGMSADTRKLGFGLYSIKIY</sequence>
<keyword evidence="1" id="KW-0472">Membrane</keyword>
<feature type="transmembrane region" description="Helical" evidence="1">
    <location>
        <begin position="195"/>
        <end position="212"/>
    </location>
</feature>
<protein>
    <recommendedName>
        <fullName evidence="4">Glycosyltransferase RgtA/B/C/D-like domain-containing protein</fullName>
    </recommendedName>
</protein>
<feature type="transmembrane region" description="Helical" evidence="1">
    <location>
        <begin position="284"/>
        <end position="304"/>
    </location>
</feature>
<evidence type="ECO:0008006" key="4">
    <source>
        <dbReference type="Google" id="ProtNLM"/>
    </source>
</evidence>
<dbReference type="Proteomes" id="UP000184386">
    <property type="component" value="Unassembled WGS sequence"/>
</dbReference>
<name>A0A1M6UFJ5_9FIRM</name>
<feature type="transmembrane region" description="Helical" evidence="1">
    <location>
        <begin position="15"/>
        <end position="38"/>
    </location>
</feature>
<feature type="transmembrane region" description="Helical" evidence="1">
    <location>
        <begin position="122"/>
        <end position="139"/>
    </location>
</feature>
<keyword evidence="3" id="KW-1185">Reference proteome</keyword>
<accession>A0A1M6UFJ5</accession>
<reference evidence="2 3" key="1">
    <citation type="submission" date="2016-11" db="EMBL/GenBank/DDBJ databases">
        <authorList>
            <person name="Jaros S."/>
            <person name="Januszkiewicz K."/>
            <person name="Wedrychowicz H."/>
        </authorList>
    </citation>
    <scope>NUCLEOTIDE SEQUENCE [LARGE SCALE GENOMIC DNA]</scope>
    <source>
        <strain evidence="2 3">DSM 15929</strain>
    </source>
</reference>
<evidence type="ECO:0000313" key="3">
    <source>
        <dbReference type="Proteomes" id="UP000184386"/>
    </source>
</evidence>
<dbReference type="RefSeq" id="WP_073277453.1">
    <property type="nucleotide sequence ID" value="NZ_FRAC01000015.1"/>
</dbReference>
<feature type="transmembrane region" description="Helical" evidence="1">
    <location>
        <begin position="325"/>
        <end position="348"/>
    </location>
</feature>